<dbReference type="InterPro" id="IPR050177">
    <property type="entry name" value="Lipid_A_modif_metabolic_enz"/>
</dbReference>
<dbReference type="OrthoDB" id="9809586at2"/>
<feature type="domain" description="NAD-dependent epimerase/dehydratase" evidence="1">
    <location>
        <begin position="4"/>
        <end position="215"/>
    </location>
</feature>
<accession>A0A1H2VDD5</accession>
<dbReference type="PANTHER" id="PTHR43245:SF13">
    <property type="entry name" value="UDP-D-APIOSE_UDP-D-XYLOSE SYNTHASE 2"/>
    <property type="match status" value="1"/>
</dbReference>
<dbReference type="AlphaFoldDB" id="A0A1H2VDD5"/>
<gene>
    <name evidence="2" type="ORF">SAMN05444487_10559</name>
</gene>
<dbReference type="PANTHER" id="PTHR43245">
    <property type="entry name" value="BIFUNCTIONAL POLYMYXIN RESISTANCE PROTEIN ARNA"/>
    <property type="match status" value="1"/>
</dbReference>
<dbReference type="Gene3D" id="3.40.50.720">
    <property type="entry name" value="NAD(P)-binding Rossmann-like Domain"/>
    <property type="match status" value="1"/>
</dbReference>
<dbReference type="InterPro" id="IPR036291">
    <property type="entry name" value="NAD(P)-bd_dom_sf"/>
</dbReference>
<reference evidence="2 3" key="1">
    <citation type="submission" date="2016-10" db="EMBL/GenBank/DDBJ databases">
        <authorList>
            <person name="de Groot N.N."/>
        </authorList>
    </citation>
    <scope>NUCLEOTIDE SEQUENCE [LARGE SCALE GENOMIC DNA]</scope>
    <source>
        <strain evidence="2 3">DSM 45610</strain>
    </source>
</reference>
<name>A0A1H2VDD5_9BACL</name>
<dbReference type="Pfam" id="PF01370">
    <property type="entry name" value="Epimerase"/>
    <property type="match status" value="1"/>
</dbReference>
<sequence length="349" mass="38901">MKLLIIGGTQFMGRHLTSAALARGWEVTLFNRGQTNPGLFPDVEEVHGDRTKGLSALQGRHWDVVIDPSGFLPQVIRDNVRTLARLTDHYTFISSVSAYASFAHPHITETSPLAPLPKDSPSDTLTGENYGALKVLCEQAAEQEMPSRVLTIRPGLIVGPYDPSNRFTYWCRRLSQGGEILAPGQPGLPVQYIDVRDLAEWILDMAQARHVGIYNAIGPAKRLTIGEFLEEGRQTLNPDATLFWADDQFLGAHQVQPWTEMPLYIPEGGPWIEQHGSMQGFLQISNAKALQSGLTFRPLSETLKDTWHWEKNRVLSLPKPARAYQSIAGMDADREGELLELLKKEKMAP</sequence>
<dbReference type="STRING" id="1048340.SAMN05444487_10559"/>
<dbReference type="SUPFAM" id="SSF51735">
    <property type="entry name" value="NAD(P)-binding Rossmann-fold domains"/>
    <property type="match status" value="1"/>
</dbReference>
<dbReference type="RefSeq" id="WP_091737963.1">
    <property type="nucleotide sequence ID" value="NZ_FNNQ01000005.1"/>
</dbReference>
<organism evidence="2 3">
    <name type="scientific">Marininema mesophilum</name>
    <dbReference type="NCBI Taxonomy" id="1048340"/>
    <lineage>
        <taxon>Bacteria</taxon>
        <taxon>Bacillati</taxon>
        <taxon>Bacillota</taxon>
        <taxon>Bacilli</taxon>
        <taxon>Bacillales</taxon>
        <taxon>Thermoactinomycetaceae</taxon>
        <taxon>Marininema</taxon>
    </lineage>
</organism>
<dbReference type="InterPro" id="IPR001509">
    <property type="entry name" value="Epimerase_deHydtase"/>
</dbReference>
<evidence type="ECO:0000259" key="1">
    <source>
        <dbReference type="Pfam" id="PF01370"/>
    </source>
</evidence>
<dbReference type="EMBL" id="FNNQ01000005">
    <property type="protein sequence ID" value="SDW65934.1"/>
    <property type="molecule type" value="Genomic_DNA"/>
</dbReference>
<dbReference type="Proteomes" id="UP000198534">
    <property type="component" value="Unassembled WGS sequence"/>
</dbReference>
<evidence type="ECO:0000313" key="3">
    <source>
        <dbReference type="Proteomes" id="UP000198534"/>
    </source>
</evidence>
<protein>
    <submittedName>
        <fullName evidence="2">2'-hydroxyisoflavone reductase</fullName>
    </submittedName>
</protein>
<evidence type="ECO:0000313" key="2">
    <source>
        <dbReference type="EMBL" id="SDW65934.1"/>
    </source>
</evidence>
<keyword evidence="3" id="KW-1185">Reference proteome</keyword>
<proteinExistence type="predicted"/>